<organism evidence="1 2">
    <name type="scientific">Stenotrophomonas tumulicola</name>
    <dbReference type="NCBI Taxonomy" id="1685415"/>
    <lineage>
        <taxon>Bacteria</taxon>
        <taxon>Pseudomonadati</taxon>
        <taxon>Pseudomonadota</taxon>
        <taxon>Gammaproteobacteria</taxon>
        <taxon>Lysobacterales</taxon>
        <taxon>Lysobacteraceae</taxon>
        <taxon>Stenotrophomonas</taxon>
    </lineage>
</organism>
<sequence>MPSLSLPVSAYVPQTSIAHRPGSPGTLGCSPLHAQASAIFFRSSATTPLFEDESHLPCFDLDYKGEKFVAGRACAQMLSASEEVTMKDERTSASTLFFSAANPTDPATRARFARAYENHAYDGQSIRREIGQEVLARSRETAGRLAAAVPREQVLRNQAKFINPLDGSGNAYLHARDNRHERMLAMDGPIHTFLPGYATGDRYSLILAMLIDPRLHVSVAYSVGNQHEQDCAREAADVIRTALQRNGEPDAANRVSIHEYSGPSLKAARESLDSAETRGHFKLIDGSGSPLSTLAPTDRDPHVFHISATTELIARRFRQEQAHAAPLRPDAPMFKLVRGKLDALVPAEERHRIDALVDQVIAEQDITTGSAGLWIADREFANARESEAISRPAMFEQIADSLKAAGTPVYCIADTYINRVKDDDGRIRLFDRHPYRPEMHPHIGRFWAAEVDGKRPLAPRENQWYFMNRLLEKVGGPLIGIRSGALEPFALMGHQVIYLEHDHMFTPERHACWQNVIPYHRLVTAHTTGYLGMGTEVSRASLIDQVINTNLAMKQGLGPLYQGYPRASSATAVHARQRLDTINEDLQAGVLNHHELELLHAMVRGREPAWQAANRLWNPPAGTLPAPA</sequence>
<keyword evidence="2" id="KW-1185">Reference proteome</keyword>
<evidence type="ECO:0000313" key="1">
    <source>
        <dbReference type="EMBL" id="MBA8683354.1"/>
    </source>
</evidence>
<dbReference type="RefSeq" id="WP_182340775.1">
    <property type="nucleotide sequence ID" value="NZ_JACGXS010000011.1"/>
</dbReference>
<comment type="caution">
    <text evidence="1">The sequence shown here is derived from an EMBL/GenBank/DDBJ whole genome shotgun (WGS) entry which is preliminary data.</text>
</comment>
<gene>
    <name evidence="1" type="ORF">H4O11_16265</name>
</gene>
<dbReference type="EMBL" id="JACGXS010000011">
    <property type="protein sequence ID" value="MBA8683354.1"/>
    <property type="molecule type" value="Genomic_DNA"/>
</dbReference>
<dbReference type="AlphaFoldDB" id="A0A7W3FPK2"/>
<proteinExistence type="predicted"/>
<reference evidence="1 2" key="1">
    <citation type="submission" date="2020-08" db="EMBL/GenBank/DDBJ databases">
        <title>Stenotrophomonas tumulicola JCM 30961.</title>
        <authorList>
            <person name="Deng Y."/>
        </authorList>
    </citation>
    <scope>NUCLEOTIDE SEQUENCE [LARGE SCALE GENOMIC DNA]</scope>
    <source>
        <strain evidence="1 2">JCM 30961</strain>
    </source>
</reference>
<dbReference type="Proteomes" id="UP000547058">
    <property type="component" value="Unassembled WGS sequence"/>
</dbReference>
<protein>
    <submittedName>
        <fullName evidence="1">Uncharacterized protein</fullName>
    </submittedName>
</protein>
<evidence type="ECO:0000313" key="2">
    <source>
        <dbReference type="Proteomes" id="UP000547058"/>
    </source>
</evidence>
<name>A0A7W3FPK2_9GAMM</name>
<accession>A0A7W3FPK2</accession>